<dbReference type="InterPro" id="IPR011659">
    <property type="entry name" value="WD40"/>
</dbReference>
<dbReference type="SMART" id="SM00862">
    <property type="entry name" value="Trans_reg_C"/>
    <property type="match status" value="1"/>
</dbReference>
<protein>
    <submittedName>
        <fullName evidence="6">Winged helix-turn-helix domain-containing protein</fullName>
    </submittedName>
</protein>
<keyword evidence="7" id="KW-1185">Reference proteome</keyword>
<dbReference type="RefSeq" id="WP_223677056.1">
    <property type="nucleotide sequence ID" value="NZ_JAINZW010000008.1"/>
</dbReference>
<feature type="domain" description="OmpR/PhoB-type" evidence="5">
    <location>
        <begin position="16"/>
        <end position="116"/>
    </location>
</feature>
<keyword evidence="2 3" id="KW-0238">DNA-binding</keyword>
<dbReference type="InterPro" id="IPR016032">
    <property type="entry name" value="Sig_transdc_resp-reg_C-effctor"/>
</dbReference>
<sequence length="785" mass="84909">MPPSVDPPTPPAPRLPQRMRVGDCMVDVPLREITCPDARRPKRVTPKAMAVLLVLVEQAGRVVPRETLLSTVWPDTLPTDDVLTQSVTQLRKAFGEQRGDARYIETIAKTGYRLLARVEMVVEPQMERAVEETVPAPSATPGTVAAPVTPWPARTRAAPRSPWTEPLIAGTVAVVLALLLLAALLLRGEGAPAPEHDAAAAGPAATTWLPPASANERPYRLITSAPGFELAPSLSPDASLVAYSATVAGRRGTVILVQTTDQSQPRQLSFPADAVSDRNPTWSPDGREIAFARQGPGDDCRVLVVAAVGGDEREVARCRVDDLLSFDWTPDGEGLVFGSMATGEGVAGLRVLDLVSGDWRVIDYDTSRTDLDYAPRYSPDGRWIVFVRNPQLGGLWRVPAAGGTPEPLTTGSVEIRGWDWLPDGRALVFGQRVDNETRIYRLDLETREVLDLGIRDAQTPAVAARAGMLAFVRRNPQFGIFRISRSGAGTTPPAHLFASTGRDTQPALAPDNRHLVFTSDRAGDFNLWWADLEEPRNPRMIVGLRPSTGSMPQWSRDSARFLVHGSVEGGGPAAIFEVEPASGRVARLPVPEGSPQQAAYMPDTSRLLVNAQHDDGENRLTLYDRSRSPWRGLASLQDVSLARVDPAGGRVLFTRLSANGLWEADLDLSPGSIRRVDPEAPLRWRYQTWAIDEAGQVGYVEPSPRCLASFRIIAGPAAGLRASRSTCLQPDQLATTTGFSLSNALDAIFVPLTVEDGTDIAFMPLPPPPGKTPDGSTVFIQPVDR</sequence>
<dbReference type="PROSITE" id="PS51755">
    <property type="entry name" value="OMPR_PHOB"/>
    <property type="match status" value="1"/>
</dbReference>
<evidence type="ECO:0000256" key="4">
    <source>
        <dbReference type="SAM" id="MobiDB-lite"/>
    </source>
</evidence>
<dbReference type="Pfam" id="PF07676">
    <property type="entry name" value="PD40"/>
    <property type="match status" value="4"/>
</dbReference>
<evidence type="ECO:0000256" key="2">
    <source>
        <dbReference type="ARBA" id="ARBA00023125"/>
    </source>
</evidence>
<dbReference type="SUPFAM" id="SSF82171">
    <property type="entry name" value="DPP6 N-terminal domain-like"/>
    <property type="match status" value="2"/>
</dbReference>
<accession>A0ABS7T9Q0</accession>
<dbReference type="PANTHER" id="PTHR36842">
    <property type="entry name" value="PROTEIN TOLB HOMOLOG"/>
    <property type="match status" value="1"/>
</dbReference>
<proteinExistence type="inferred from homology"/>
<dbReference type="InterPro" id="IPR011042">
    <property type="entry name" value="6-blade_b-propeller_TolB-like"/>
</dbReference>
<comment type="similarity">
    <text evidence="1">Belongs to the TolB family.</text>
</comment>
<gene>
    <name evidence="6" type="ORF">K6753_13785</name>
</gene>
<organism evidence="6 7">
    <name type="scientific">Novilysobacter selenitireducens</name>
    <dbReference type="NCBI Taxonomy" id="2872639"/>
    <lineage>
        <taxon>Bacteria</taxon>
        <taxon>Pseudomonadati</taxon>
        <taxon>Pseudomonadota</taxon>
        <taxon>Gammaproteobacteria</taxon>
        <taxon>Lysobacterales</taxon>
        <taxon>Lysobacteraceae</taxon>
        <taxon>Novilysobacter</taxon>
    </lineage>
</organism>
<dbReference type="InterPro" id="IPR001867">
    <property type="entry name" value="OmpR/PhoB-type_DNA-bd"/>
</dbReference>
<evidence type="ECO:0000256" key="1">
    <source>
        <dbReference type="ARBA" id="ARBA00009820"/>
    </source>
</evidence>
<dbReference type="SUPFAM" id="SSF46894">
    <property type="entry name" value="C-terminal effector domain of the bipartite response regulators"/>
    <property type="match status" value="1"/>
</dbReference>
<evidence type="ECO:0000313" key="6">
    <source>
        <dbReference type="EMBL" id="MBZ4040604.1"/>
    </source>
</evidence>
<reference evidence="6 7" key="1">
    <citation type="submission" date="2021-09" db="EMBL/GenBank/DDBJ databases">
        <title>Lysobacter sp. 13A isolated from the river sediment.</title>
        <authorList>
            <person name="Liu H."/>
            <person name="Li S."/>
            <person name="Mao S."/>
        </authorList>
    </citation>
    <scope>NUCLEOTIDE SEQUENCE [LARGE SCALE GENOMIC DNA]</scope>
    <source>
        <strain evidence="6 7">13A</strain>
    </source>
</reference>
<evidence type="ECO:0000259" key="5">
    <source>
        <dbReference type="PROSITE" id="PS51755"/>
    </source>
</evidence>
<feature type="region of interest" description="Disordered" evidence="4">
    <location>
        <begin position="132"/>
        <end position="159"/>
    </location>
</feature>
<dbReference type="CDD" id="cd00383">
    <property type="entry name" value="trans_reg_C"/>
    <property type="match status" value="1"/>
</dbReference>
<dbReference type="EMBL" id="JAINZW010000008">
    <property type="protein sequence ID" value="MBZ4040604.1"/>
    <property type="molecule type" value="Genomic_DNA"/>
</dbReference>
<name>A0ABS7T9Q0_9GAMM</name>
<dbReference type="PANTHER" id="PTHR36842:SF1">
    <property type="entry name" value="PROTEIN TOLB"/>
    <property type="match status" value="1"/>
</dbReference>
<dbReference type="Pfam" id="PF00486">
    <property type="entry name" value="Trans_reg_C"/>
    <property type="match status" value="1"/>
</dbReference>
<evidence type="ECO:0000256" key="3">
    <source>
        <dbReference type="PROSITE-ProRule" id="PRU01091"/>
    </source>
</evidence>
<dbReference type="Gene3D" id="2.120.10.30">
    <property type="entry name" value="TolB, C-terminal domain"/>
    <property type="match status" value="2"/>
</dbReference>
<dbReference type="Proteomes" id="UP001430954">
    <property type="component" value="Unassembled WGS sequence"/>
</dbReference>
<comment type="caution">
    <text evidence="6">The sequence shown here is derived from an EMBL/GenBank/DDBJ whole genome shotgun (WGS) entry which is preliminary data.</text>
</comment>
<feature type="DNA-binding region" description="OmpR/PhoB-type" evidence="3">
    <location>
        <begin position="16"/>
        <end position="116"/>
    </location>
</feature>
<dbReference type="Gene3D" id="1.10.10.10">
    <property type="entry name" value="Winged helix-like DNA-binding domain superfamily/Winged helix DNA-binding domain"/>
    <property type="match status" value="1"/>
</dbReference>
<evidence type="ECO:0000313" key="7">
    <source>
        <dbReference type="Proteomes" id="UP001430954"/>
    </source>
</evidence>
<dbReference type="Gene3D" id="2.120.10.60">
    <property type="entry name" value="Tricorn protease N-terminal domain"/>
    <property type="match status" value="1"/>
</dbReference>
<dbReference type="InterPro" id="IPR036388">
    <property type="entry name" value="WH-like_DNA-bd_sf"/>
</dbReference>